<dbReference type="InterPro" id="IPR022645">
    <property type="entry name" value="SecD/SecF_bac"/>
</dbReference>
<feature type="region of interest" description="Disordered" evidence="10">
    <location>
        <begin position="342"/>
        <end position="386"/>
    </location>
</feature>
<dbReference type="Pfam" id="PF02355">
    <property type="entry name" value="SecD_SecF_C"/>
    <property type="match status" value="1"/>
</dbReference>
<dbReference type="Gene3D" id="1.20.1640.10">
    <property type="entry name" value="Multidrug efflux transporter AcrB transmembrane domain"/>
    <property type="match status" value="1"/>
</dbReference>
<name>A0A8J7WPP8_9ACTN</name>
<evidence type="ECO:0000256" key="7">
    <source>
        <dbReference type="ARBA" id="ARBA00023010"/>
    </source>
</evidence>
<evidence type="ECO:0000256" key="4">
    <source>
        <dbReference type="ARBA" id="ARBA00022692"/>
    </source>
</evidence>
<dbReference type="PANTHER" id="PTHR30081">
    <property type="entry name" value="PROTEIN-EXPORT MEMBRANE PROTEIN SEC"/>
    <property type="match status" value="1"/>
</dbReference>
<sequence length="386" mass="40353">MAGLGSLGNRLYRGEVSYQIVGRRKRWVSIFGAVLLLAILGLLVRGLHFSVEFRGGSVITVPSATLTTDRATSIAAADGVPAPTVQEQRIVGGGRQITVTTTTITSDTQRKLTADLATAGGADLSKVTVEQQGAEWGHEVSNRAIQALIIFLALLAAYLAIFFEWKMAVAALASLINVIVITVGVYAWSGLEVSPSTVVGFLTILGYAMYDAVVVFDKVKENKRHLVDQGRMGYGQAANLAVNQTLVRSLNTSLIALIPVAALLFGGTISQATVLQDLALALLVGIGAGTVSSILVATPTLVWLKELEPAVRAQEQRLAAKSAADRKAGKVPAAATATATATAAVAAESAQPADEKPAATAGSAAAPVQRGPRNQPVRNQPRSKRR</sequence>
<evidence type="ECO:0000256" key="2">
    <source>
        <dbReference type="ARBA" id="ARBA00022448"/>
    </source>
</evidence>
<evidence type="ECO:0000313" key="13">
    <source>
        <dbReference type="Proteomes" id="UP000677913"/>
    </source>
</evidence>
<dbReference type="InterPro" id="IPR048634">
    <property type="entry name" value="SecD_SecF_C"/>
</dbReference>
<proteinExistence type="inferred from homology"/>
<keyword evidence="3 9" id="KW-1003">Cell membrane</keyword>
<dbReference type="GO" id="GO:0015450">
    <property type="term" value="F:protein-transporting ATPase activity"/>
    <property type="evidence" value="ECO:0007669"/>
    <property type="project" value="InterPro"/>
</dbReference>
<dbReference type="GO" id="GO:0043952">
    <property type="term" value="P:protein transport by the Sec complex"/>
    <property type="evidence" value="ECO:0007669"/>
    <property type="project" value="UniProtKB-UniRule"/>
</dbReference>
<evidence type="ECO:0000256" key="9">
    <source>
        <dbReference type="HAMAP-Rule" id="MF_01464"/>
    </source>
</evidence>
<feature type="transmembrane region" description="Helical" evidence="9">
    <location>
        <begin position="278"/>
        <end position="304"/>
    </location>
</feature>
<evidence type="ECO:0000256" key="1">
    <source>
        <dbReference type="ARBA" id="ARBA00004651"/>
    </source>
</evidence>
<keyword evidence="2 9" id="KW-0813">Transport</keyword>
<keyword evidence="13" id="KW-1185">Reference proteome</keyword>
<dbReference type="GO" id="GO:0065002">
    <property type="term" value="P:intracellular protein transmembrane transport"/>
    <property type="evidence" value="ECO:0007669"/>
    <property type="project" value="UniProtKB-UniRule"/>
</dbReference>
<accession>A0A8J7WPP8</accession>
<evidence type="ECO:0000313" key="12">
    <source>
        <dbReference type="EMBL" id="MBS2965208.1"/>
    </source>
</evidence>
<dbReference type="HAMAP" id="MF_01464_B">
    <property type="entry name" value="SecF_B"/>
    <property type="match status" value="1"/>
</dbReference>
<evidence type="ECO:0000256" key="5">
    <source>
        <dbReference type="ARBA" id="ARBA00022927"/>
    </source>
</evidence>
<dbReference type="PANTHER" id="PTHR30081:SF8">
    <property type="entry name" value="PROTEIN TRANSLOCASE SUBUNIT SECF"/>
    <property type="match status" value="1"/>
</dbReference>
<feature type="transmembrane region" description="Helical" evidence="9">
    <location>
        <begin position="144"/>
        <end position="163"/>
    </location>
</feature>
<dbReference type="NCBIfam" id="TIGR00966">
    <property type="entry name" value="transloc_SecF"/>
    <property type="match status" value="1"/>
</dbReference>
<comment type="similarity">
    <text evidence="9">Belongs to the SecD/SecF family. SecF subfamily.</text>
</comment>
<dbReference type="InterPro" id="IPR022813">
    <property type="entry name" value="SecD/SecF_arch_bac"/>
</dbReference>
<evidence type="ECO:0000256" key="3">
    <source>
        <dbReference type="ARBA" id="ARBA00022475"/>
    </source>
</evidence>
<comment type="function">
    <text evidence="9">Part of the Sec protein translocase complex. Interacts with the SecYEG preprotein conducting channel. SecDF uses the proton motive force (PMF) to complete protein translocation after the ATP-dependent function of SecA.</text>
</comment>
<dbReference type="PRINTS" id="PR01755">
    <property type="entry name" value="SECFTRNLCASE"/>
</dbReference>
<evidence type="ECO:0000256" key="8">
    <source>
        <dbReference type="ARBA" id="ARBA00023136"/>
    </source>
</evidence>
<keyword evidence="5 9" id="KW-0653">Protein transport</keyword>
<dbReference type="RefSeq" id="WP_211469567.1">
    <property type="nucleotide sequence ID" value="NZ_JAGSXH010000074.1"/>
</dbReference>
<comment type="caution">
    <text evidence="12">The sequence shown here is derived from an EMBL/GenBank/DDBJ whole genome shotgun (WGS) entry which is preliminary data.</text>
</comment>
<gene>
    <name evidence="9 12" type="primary">secF</name>
    <name evidence="12" type="ORF">KGA66_19315</name>
</gene>
<dbReference type="Proteomes" id="UP000677913">
    <property type="component" value="Unassembled WGS sequence"/>
</dbReference>
<dbReference type="EMBL" id="JAGSXH010000074">
    <property type="protein sequence ID" value="MBS2965208.1"/>
    <property type="molecule type" value="Genomic_DNA"/>
</dbReference>
<evidence type="ECO:0000259" key="11">
    <source>
        <dbReference type="Pfam" id="PF02355"/>
    </source>
</evidence>
<comment type="subunit">
    <text evidence="9">Forms a complex with SecD. Part of the essential Sec protein translocation apparatus which comprises SecA, SecYEG and auxiliary proteins SecDF. Other proteins may also be involved.</text>
</comment>
<keyword evidence="8 9" id="KW-0472">Membrane</keyword>
<dbReference type="SUPFAM" id="SSF82866">
    <property type="entry name" value="Multidrug efflux transporter AcrB transmembrane domain"/>
    <property type="match status" value="1"/>
</dbReference>
<reference evidence="12" key="1">
    <citation type="submission" date="2021-04" db="EMBL/GenBank/DDBJ databases">
        <title>Genome based classification of Actinospica acidithermotolerans sp. nov., an actinobacterium isolated from an Indonesian hot spring.</title>
        <authorList>
            <person name="Kusuma A.B."/>
            <person name="Putra K.E."/>
            <person name="Nafisah S."/>
            <person name="Loh J."/>
            <person name="Nouioui I."/>
            <person name="Goodfellow M."/>
        </authorList>
    </citation>
    <scope>NUCLEOTIDE SEQUENCE</scope>
    <source>
        <strain evidence="12">DSM 45618</strain>
    </source>
</reference>
<keyword evidence="6 9" id="KW-1133">Transmembrane helix</keyword>
<dbReference type="InterPro" id="IPR005665">
    <property type="entry name" value="SecF_bac"/>
</dbReference>
<dbReference type="GO" id="GO:0006605">
    <property type="term" value="P:protein targeting"/>
    <property type="evidence" value="ECO:0007669"/>
    <property type="project" value="UniProtKB-UniRule"/>
</dbReference>
<dbReference type="InterPro" id="IPR022646">
    <property type="entry name" value="SecD/SecF_CS"/>
</dbReference>
<feature type="transmembrane region" description="Helical" evidence="9">
    <location>
        <begin position="170"/>
        <end position="191"/>
    </location>
</feature>
<evidence type="ECO:0000256" key="6">
    <source>
        <dbReference type="ARBA" id="ARBA00022989"/>
    </source>
</evidence>
<dbReference type="GO" id="GO:0005886">
    <property type="term" value="C:plasma membrane"/>
    <property type="evidence" value="ECO:0007669"/>
    <property type="project" value="UniProtKB-SubCell"/>
</dbReference>
<protein>
    <recommendedName>
        <fullName evidence="9">Protein-export membrane protein SecF</fullName>
    </recommendedName>
</protein>
<dbReference type="Pfam" id="PF07549">
    <property type="entry name" value="Sec_GG"/>
    <property type="match status" value="1"/>
</dbReference>
<keyword evidence="4 9" id="KW-0812">Transmembrane</keyword>
<feature type="domain" description="Protein export membrane protein SecD/SecF C-terminal" evidence="11">
    <location>
        <begin position="121"/>
        <end position="306"/>
    </location>
</feature>
<evidence type="ECO:0000256" key="10">
    <source>
        <dbReference type="SAM" id="MobiDB-lite"/>
    </source>
</evidence>
<organism evidence="12 13">
    <name type="scientific">Actinocrinis puniceicyclus</name>
    <dbReference type="NCBI Taxonomy" id="977794"/>
    <lineage>
        <taxon>Bacteria</taxon>
        <taxon>Bacillati</taxon>
        <taxon>Actinomycetota</taxon>
        <taxon>Actinomycetes</taxon>
        <taxon>Catenulisporales</taxon>
        <taxon>Actinospicaceae</taxon>
        <taxon>Actinocrinis</taxon>
    </lineage>
</organism>
<dbReference type="AlphaFoldDB" id="A0A8J7WPP8"/>
<feature type="transmembrane region" description="Helical" evidence="9">
    <location>
        <begin position="197"/>
        <end position="216"/>
    </location>
</feature>
<keyword evidence="7 9" id="KW-0811">Translocation</keyword>
<comment type="subcellular location">
    <subcellularLocation>
        <location evidence="1 9">Cell membrane</location>
        <topology evidence="1 9">Multi-pass membrane protein</topology>
    </subcellularLocation>
</comment>
<feature type="transmembrane region" description="Helical" evidence="9">
    <location>
        <begin position="27"/>
        <end position="47"/>
    </location>
</feature>
<feature type="transmembrane region" description="Helical" evidence="9">
    <location>
        <begin position="254"/>
        <end position="272"/>
    </location>
</feature>